<evidence type="ECO:0000313" key="2">
    <source>
        <dbReference type="Proteomes" id="UP001178507"/>
    </source>
</evidence>
<proteinExistence type="predicted"/>
<evidence type="ECO:0000313" key="1">
    <source>
        <dbReference type="EMBL" id="CAJ1370486.1"/>
    </source>
</evidence>
<dbReference type="AlphaFoldDB" id="A0AA36MGJ9"/>
<dbReference type="EMBL" id="CAUJNA010000021">
    <property type="protein sequence ID" value="CAJ1370486.1"/>
    <property type="molecule type" value="Genomic_DNA"/>
</dbReference>
<accession>A0AA36MGJ9</accession>
<comment type="caution">
    <text evidence="1">The sequence shown here is derived from an EMBL/GenBank/DDBJ whole genome shotgun (WGS) entry which is preliminary data.</text>
</comment>
<sequence>MRLAQLCEWPRAKAPVLETETAASFLEVPRRSRCSAAASFLDVQVRRAPSRAASFFQEREAVAAKGQGRRVLLVPLVVAYPAPRRTQSVEDASFEDCVEPRRVYRHLGAYGIFLDLSLFGSSGCWQNDCRSTDKFHCQDQAVCARACREVQECTHWSFGEGSCFLRKSDGGMEHAAGFSSGNKACAPPPLSSAWLAQRAADLPQLRACESSATRGCDLARAMTTWRFAIAAVRRATEGKLDAATQAIVNQISQDTDAFLQQLHEDNFAPVVINNRLVFDALQGFLASQPSPSEQDLEMPGLPAPVLGNLCGPSSCY</sequence>
<dbReference type="Gene3D" id="3.50.4.10">
    <property type="entry name" value="Hepatocyte Growth Factor"/>
    <property type="match status" value="1"/>
</dbReference>
<protein>
    <submittedName>
        <fullName evidence="1">Uncharacterized protein</fullName>
    </submittedName>
</protein>
<gene>
    <name evidence="1" type="ORF">EVOR1521_LOCUS1047</name>
</gene>
<organism evidence="1 2">
    <name type="scientific">Effrenium voratum</name>
    <dbReference type="NCBI Taxonomy" id="2562239"/>
    <lineage>
        <taxon>Eukaryota</taxon>
        <taxon>Sar</taxon>
        <taxon>Alveolata</taxon>
        <taxon>Dinophyceae</taxon>
        <taxon>Suessiales</taxon>
        <taxon>Symbiodiniaceae</taxon>
        <taxon>Effrenium</taxon>
    </lineage>
</organism>
<name>A0AA36MGJ9_9DINO</name>
<keyword evidence="2" id="KW-1185">Reference proteome</keyword>
<reference evidence="1" key="1">
    <citation type="submission" date="2023-08" db="EMBL/GenBank/DDBJ databases">
        <authorList>
            <person name="Chen Y."/>
            <person name="Shah S."/>
            <person name="Dougan E. K."/>
            <person name="Thang M."/>
            <person name="Chan C."/>
        </authorList>
    </citation>
    <scope>NUCLEOTIDE SEQUENCE</scope>
</reference>
<dbReference type="Proteomes" id="UP001178507">
    <property type="component" value="Unassembled WGS sequence"/>
</dbReference>